<proteinExistence type="predicted"/>
<evidence type="ECO:0000313" key="2">
    <source>
        <dbReference type="EMBL" id="CAK7222566.1"/>
    </source>
</evidence>
<feature type="region of interest" description="Disordered" evidence="1">
    <location>
        <begin position="1"/>
        <end position="68"/>
    </location>
</feature>
<reference evidence="2 3" key="1">
    <citation type="submission" date="2024-01" db="EMBL/GenBank/DDBJ databases">
        <authorList>
            <person name="Allen C."/>
            <person name="Tagirdzhanova G."/>
        </authorList>
    </citation>
    <scope>NUCLEOTIDE SEQUENCE [LARGE SCALE GENOMIC DNA]</scope>
</reference>
<organism evidence="2 3">
    <name type="scientific">Sporothrix eucalyptigena</name>
    <dbReference type="NCBI Taxonomy" id="1812306"/>
    <lineage>
        <taxon>Eukaryota</taxon>
        <taxon>Fungi</taxon>
        <taxon>Dikarya</taxon>
        <taxon>Ascomycota</taxon>
        <taxon>Pezizomycotina</taxon>
        <taxon>Sordariomycetes</taxon>
        <taxon>Sordariomycetidae</taxon>
        <taxon>Ophiostomatales</taxon>
        <taxon>Ophiostomataceae</taxon>
        <taxon>Sporothrix</taxon>
    </lineage>
</organism>
<sequence>MDLLDPEHEDLPVYEPPPRRHSDSEDEEEEELPRYEPPAEPASAPPPEKGKAKAPEQGDASASASSPYRVQTSMLLDAEATGPRKASPSSSTPAYRVTTSMLLDAGPGPSSGPVSVPTSIPRTFVADRADILPPTVLILNNQSVYAESVPATILYEADLGLAGLTPATKHVELQRLDHRTLADGTTRVRSRNFYALCRISHYLPSLTKMGLPEMFIYNRSSRTAPLGDFGWREASKDHWEALPARIGRHEFHWVEGGRALFKARYKNGMCTWTDKNGAEVAKMFETAEAGATTTPRLVVTVPMQRDQRDVLVALWCCYVWEQAVNRYVPVPVPRGKNPYKLSRVFN</sequence>
<comment type="caution">
    <text evidence="2">The sequence shown here is derived from an EMBL/GenBank/DDBJ whole genome shotgun (WGS) entry which is preliminary data.</text>
</comment>
<feature type="compositionally biased region" description="Basic and acidic residues" evidence="1">
    <location>
        <begin position="1"/>
        <end position="23"/>
    </location>
</feature>
<gene>
    <name evidence="2" type="ORF">SEUCBS140593_004942</name>
</gene>
<keyword evidence="3" id="KW-1185">Reference proteome</keyword>
<dbReference type="EMBL" id="CAWUHD010000045">
    <property type="protein sequence ID" value="CAK7222566.1"/>
    <property type="molecule type" value="Genomic_DNA"/>
</dbReference>
<evidence type="ECO:0000313" key="3">
    <source>
        <dbReference type="Proteomes" id="UP001642482"/>
    </source>
</evidence>
<accession>A0ABP0BSP2</accession>
<protein>
    <submittedName>
        <fullName evidence="2">Uncharacterized protein</fullName>
    </submittedName>
</protein>
<evidence type="ECO:0000256" key="1">
    <source>
        <dbReference type="SAM" id="MobiDB-lite"/>
    </source>
</evidence>
<feature type="compositionally biased region" description="Pro residues" evidence="1">
    <location>
        <begin position="35"/>
        <end position="47"/>
    </location>
</feature>
<name>A0ABP0BSP2_9PEZI</name>
<dbReference type="Proteomes" id="UP001642482">
    <property type="component" value="Unassembled WGS sequence"/>
</dbReference>